<dbReference type="RefSeq" id="YP_009881725.1">
    <property type="nucleotide sequence ID" value="NC_049442.1"/>
</dbReference>
<feature type="region of interest" description="Disordered" evidence="1">
    <location>
        <begin position="51"/>
        <end position="73"/>
    </location>
</feature>
<dbReference type="Proteomes" id="UP000278416">
    <property type="component" value="Segment"/>
</dbReference>
<dbReference type="GeneID" id="55810998"/>
<accession>A0A386KBB2</accession>
<organism evidence="2 3">
    <name type="scientific">Arthrobacter phage KBurrousTX</name>
    <dbReference type="NCBI Taxonomy" id="2315608"/>
    <lineage>
        <taxon>Viruses</taxon>
        <taxon>Duplodnaviria</taxon>
        <taxon>Heunggongvirae</taxon>
        <taxon>Uroviricota</taxon>
        <taxon>Caudoviricetes</taxon>
        <taxon>Klausavirus</taxon>
        <taxon>Klausavirus kburrousTX</taxon>
    </lineage>
</organism>
<sequence>MESMTNNQAALTAVCAANANRIVSNRDLVVGTIEFAKLLDQLDHERDAKAARWKTAKGTRMQSRYQTTRGATK</sequence>
<evidence type="ECO:0000313" key="3">
    <source>
        <dbReference type="Proteomes" id="UP000278416"/>
    </source>
</evidence>
<keyword evidence="3" id="KW-1185">Reference proteome</keyword>
<evidence type="ECO:0000313" key="2">
    <source>
        <dbReference type="EMBL" id="AYD81546.1"/>
    </source>
</evidence>
<protein>
    <submittedName>
        <fullName evidence="2">Uncharacterized protein</fullName>
    </submittedName>
</protein>
<proteinExistence type="predicted"/>
<feature type="compositionally biased region" description="Polar residues" evidence="1">
    <location>
        <begin position="60"/>
        <end position="73"/>
    </location>
</feature>
<reference evidence="2 3" key="1">
    <citation type="submission" date="2018-08" db="EMBL/GenBank/DDBJ databases">
        <authorList>
            <person name="Edupali M."/>
            <person name="Eltaeb M."/>
            <person name="Griswold I."/>
            <person name="Han P."/>
            <person name="Iszauk E."/>
            <person name="Joshi S."/>
            <person name="Kim Y."/>
            <person name="Krakopolsky K."/>
            <person name="Kubyshko V."/>
            <person name="Lee J."/>
            <person name="Lee N.Y."/>
            <person name="Lumaj G."/>
            <person name="Muskovitz J."/>
            <person name="Ning J."/>
            <person name="Noll E."/>
            <person name="Persaud B."/>
            <person name="Shankar N."/>
            <person name="Shim K."/>
            <person name="Srinivasan C."/>
            <person name="Yoon I."/>
            <person name="Zhang S."/>
            <person name="Ziausyte U."/>
            <person name="Jarvik J.W."/>
            <person name="Mcguier N."/>
            <person name="Lopez A.J."/>
            <person name="Garlena R.A."/>
            <person name="Russell D.A."/>
            <person name="Pope W.H."/>
            <person name="Jacobs-Sera D."/>
            <person name="Hatfull G.F."/>
        </authorList>
    </citation>
    <scope>NUCLEOTIDE SEQUENCE [LARGE SCALE GENOMIC DNA]</scope>
</reference>
<evidence type="ECO:0000256" key="1">
    <source>
        <dbReference type="SAM" id="MobiDB-lite"/>
    </source>
</evidence>
<dbReference type="KEGG" id="vg:55810998"/>
<dbReference type="EMBL" id="MH744419">
    <property type="protein sequence ID" value="AYD81546.1"/>
    <property type="molecule type" value="Genomic_DNA"/>
</dbReference>
<gene>
    <name evidence="2" type="primary">52</name>
    <name evidence="2" type="ORF">KBurrousTX_52</name>
</gene>
<name>A0A386KBB2_9CAUD</name>